<evidence type="ECO:0000256" key="1">
    <source>
        <dbReference type="ARBA" id="ARBA00023125"/>
    </source>
</evidence>
<dbReference type="InterPro" id="IPR047057">
    <property type="entry name" value="MerR_fam"/>
</dbReference>
<sequence>MPNSMTIAEAALATGLTTHTLRYYEQIGLIDPVPRRSGQRVYGEAEMRFIHFVLKLRATGMPMRVIQEYAELRRQGETPESIRLRGDLLARHAATLRDELVTLTETIGRLDEKIALYRSMYVEDGAPSPAEAPTPPAPVPAAIPSRRRRNA</sequence>
<dbReference type="PANTHER" id="PTHR30204">
    <property type="entry name" value="REDOX-CYCLING DRUG-SENSING TRANSCRIPTIONAL ACTIVATOR SOXR"/>
    <property type="match status" value="1"/>
</dbReference>
<dbReference type="AlphaFoldDB" id="A0A1L3ESG5"/>
<dbReference type="OrthoDB" id="9808480at2"/>
<dbReference type="PROSITE" id="PS50937">
    <property type="entry name" value="HTH_MERR_2"/>
    <property type="match status" value="1"/>
</dbReference>
<dbReference type="KEGG" id="lrz:BJI69_08970"/>
<dbReference type="GO" id="GO:0003700">
    <property type="term" value="F:DNA-binding transcription factor activity"/>
    <property type="evidence" value="ECO:0007669"/>
    <property type="project" value="InterPro"/>
</dbReference>
<accession>A0A1L3ESG5</accession>
<dbReference type="PRINTS" id="PR00040">
    <property type="entry name" value="HTHMERR"/>
</dbReference>
<gene>
    <name evidence="4" type="ORF">BJI69_08970</name>
</gene>
<feature type="region of interest" description="Disordered" evidence="2">
    <location>
        <begin position="125"/>
        <end position="151"/>
    </location>
</feature>
<evidence type="ECO:0000256" key="2">
    <source>
        <dbReference type="SAM" id="MobiDB-lite"/>
    </source>
</evidence>
<dbReference type="CDD" id="cd01109">
    <property type="entry name" value="HTH_YyaN"/>
    <property type="match status" value="1"/>
</dbReference>
<dbReference type="SUPFAM" id="SSF46955">
    <property type="entry name" value="Putative DNA-binding domain"/>
    <property type="match status" value="1"/>
</dbReference>
<proteinExistence type="predicted"/>
<organism evidence="4 5">
    <name type="scientific">Luteibacter rhizovicinus DSM 16549</name>
    <dbReference type="NCBI Taxonomy" id="1440763"/>
    <lineage>
        <taxon>Bacteria</taxon>
        <taxon>Pseudomonadati</taxon>
        <taxon>Pseudomonadota</taxon>
        <taxon>Gammaproteobacteria</taxon>
        <taxon>Lysobacterales</taxon>
        <taxon>Rhodanobacteraceae</taxon>
        <taxon>Luteibacter</taxon>
    </lineage>
</organism>
<dbReference type="InterPro" id="IPR009061">
    <property type="entry name" value="DNA-bd_dom_put_sf"/>
</dbReference>
<dbReference type="Pfam" id="PF13411">
    <property type="entry name" value="MerR_1"/>
    <property type="match status" value="1"/>
</dbReference>
<dbReference type="Proteomes" id="UP000182987">
    <property type="component" value="Chromosome"/>
</dbReference>
<protein>
    <recommendedName>
        <fullName evidence="3">HTH merR-type domain-containing protein</fullName>
    </recommendedName>
</protein>
<evidence type="ECO:0000313" key="5">
    <source>
        <dbReference type="Proteomes" id="UP000182987"/>
    </source>
</evidence>
<evidence type="ECO:0000259" key="3">
    <source>
        <dbReference type="PROSITE" id="PS50937"/>
    </source>
</evidence>
<dbReference type="EMBL" id="CP017480">
    <property type="protein sequence ID" value="APG04013.1"/>
    <property type="molecule type" value="Genomic_DNA"/>
</dbReference>
<dbReference type="GO" id="GO:0003677">
    <property type="term" value="F:DNA binding"/>
    <property type="evidence" value="ECO:0007669"/>
    <property type="project" value="UniProtKB-KW"/>
</dbReference>
<reference evidence="5" key="1">
    <citation type="submission" date="2016-09" db="EMBL/GenBank/DDBJ databases">
        <authorList>
            <person name="Lysoe E."/>
        </authorList>
    </citation>
    <scope>NUCLEOTIDE SEQUENCE [LARGE SCALE GENOMIC DNA]</scope>
    <source>
        <strain evidence="5">LJ96T</strain>
    </source>
</reference>
<name>A0A1L3ESG5_9GAMM</name>
<dbReference type="SMART" id="SM00422">
    <property type="entry name" value="HTH_MERR"/>
    <property type="match status" value="1"/>
</dbReference>
<feature type="compositionally biased region" description="Pro residues" evidence="2">
    <location>
        <begin position="130"/>
        <end position="141"/>
    </location>
</feature>
<feature type="domain" description="HTH merR-type" evidence="3">
    <location>
        <begin position="4"/>
        <end position="72"/>
    </location>
</feature>
<keyword evidence="5" id="KW-1185">Reference proteome</keyword>
<dbReference type="Gene3D" id="1.10.1660.10">
    <property type="match status" value="1"/>
</dbReference>
<dbReference type="InterPro" id="IPR000551">
    <property type="entry name" value="MerR-type_HTH_dom"/>
</dbReference>
<dbReference type="STRING" id="1440763.BJI69_08970"/>
<evidence type="ECO:0000313" key="4">
    <source>
        <dbReference type="EMBL" id="APG04013.1"/>
    </source>
</evidence>
<keyword evidence="1" id="KW-0238">DNA-binding</keyword>
<dbReference type="PROSITE" id="PS00552">
    <property type="entry name" value="HTH_MERR_1"/>
    <property type="match status" value="1"/>
</dbReference>
<dbReference type="PANTHER" id="PTHR30204:SF98">
    <property type="entry name" value="HTH-TYPE TRANSCRIPTIONAL REGULATOR ADHR"/>
    <property type="match status" value="1"/>
</dbReference>